<gene>
    <name evidence="1" type="ORF">HMPREF9350_05821</name>
</gene>
<proteinExistence type="predicted"/>
<sequence length="91" mass="10673">MQQLSGDGREKYRQQHWWKRITLGGRWKKSYLFFGSDRGGENAVIIYSLLITCKLNGVEPESWLCEEIIRINNPSSNRGYELLLWNLSPVK</sequence>
<evidence type="ECO:0008006" key="3">
    <source>
        <dbReference type="Google" id="ProtNLM"/>
    </source>
</evidence>
<evidence type="ECO:0000313" key="1">
    <source>
        <dbReference type="EMBL" id="EFU32359.1"/>
    </source>
</evidence>
<organism evidence="1 2">
    <name type="scientific">Escherichia coli MS 85-1</name>
    <dbReference type="NCBI Taxonomy" id="679202"/>
    <lineage>
        <taxon>Bacteria</taxon>
        <taxon>Pseudomonadati</taxon>
        <taxon>Pseudomonadota</taxon>
        <taxon>Gammaproteobacteria</taxon>
        <taxon>Enterobacterales</taxon>
        <taxon>Enterobacteriaceae</taxon>
        <taxon>Escherichia</taxon>
    </lineage>
</organism>
<accession>A0AAN3M445</accession>
<evidence type="ECO:0000313" key="2">
    <source>
        <dbReference type="Proteomes" id="UP000005056"/>
    </source>
</evidence>
<reference evidence="1 2" key="1">
    <citation type="submission" date="2010-09" db="EMBL/GenBank/DDBJ databases">
        <authorList>
            <person name="Weinstock G."/>
            <person name="Sodergren E."/>
            <person name="Clifton S."/>
            <person name="Fulton L."/>
            <person name="Fulton B."/>
            <person name="Courtney L."/>
            <person name="Fronick C."/>
            <person name="Harrison M."/>
            <person name="Strong C."/>
            <person name="Farmer C."/>
            <person name="Delahaunty K."/>
            <person name="Markovic C."/>
            <person name="Hall O."/>
            <person name="Minx P."/>
            <person name="Tomlinson C."/>
            <person name="Mitreva M."/>
            <person name="Hou S."/>
            <person name="Chen J."/>
            <person name="Wollam A."/>
            <person name="Pepin K.H."/>
            <person name="Johnson M."/>
            <person name="Bhonagiri V."/>
            <person name="Zhang X."/>
            <person name="Suruliraj S."/>
            <person name="Warren W."/>
            <person name="Chinwalla A."/>
            <person name="Mardis E.R."/>
            <person name="Wilson R.K."/>
        </authorList>
    </citation>
    <scope>NUCLEOTIDE SEQUENCE [LARGE SCALE GENOMIC DNA]</scope>
    <source>
        <strain evidence="1 2">MS 85-1</strain>
    </source>
</reference>
<protein>
    <recommendedName>
        <fullName evidence="3">Transposase IS66 C-terminal domain-containing protein</fullName>
    </recommendedName>
</protein>
<name>A0AAN3M445_ECOLX</name>
<comment type="caution">
    <text evidence="1">The sequence shown here is derived from an EMBL/GenBank/DDBJ whole genome shotgun (WGS) entry which is preliminary data.</text>
</comment>
<dbReference type="AlphaFoldDB" id="A0AAN3M445"/>
<dbReference type="Proteomes" id="UP000005056">
    <property type="component" value="Unassembled WGS sequence"/>
</dbReference>
<dbReference type="EMBL" id="ADWQ01000093">
    <property type="protein sequence ID" value="EFU32359.1"/>
    <property type="molecule type" value="Genomic_DNA"/>
</dbReference>